<dbReference type="Gene3D" id="3.90.550.10">
    <property type="entry name" value="Spore Coat Polysaccharide Biosynthesis Protein SpsA, Chain A"/>
    <property type="match status" value="1"/>
</dbReference>
<evidence type="ECO:0000313" key="2">
    <source>
        <dbReference type="EMBL" id="ADL19068.1"/>
    </source>
</evidence>
<feature type="domain" description="Glycosyltransferase 2-like" evidence="1">
    <location>
        <begin position="42"/>
        <end position="154"/>
    </location>
</feature>
<proteinExistence type="predicted"/>
<dbReference type="CAZy" id="GT2">
    <property type="family name" value="Glycosyltransferase Family 2"/>
</dbReference>
<evidence type="ECO:0000313" key="3">
    <source>
        <dbReference type="Proteomes" id="UP000000346"/>
    </source>
</evidence>
<dbReference type="InterPro" id="IPR001173">
    <property type="entry name" value="Glyco_trans_2-like"/>
</dbReference>
<sequence length="414" mass="47481">MEICWLRLFSLSALSSLLPVVYILAVVATQRGPVVSSKSLVSVIVTAYNRKQYLPHALRSLEMQTLPRDRFEVIVVKNFEDKESDEIIRRNGWKEVYSDEEWQGPFVLAGLEEAKGDIITFLDDDDMYREDRLSYIYRAFASSRDVVYFHNEQVIINEEGKVISDKSPLPAVKAQRDFVLSSSLLSKVEDRLGICYYQLLPLLREFGPYFDFNSSSIAVRREVIDKEKLKPLEVGIDNMLFALALRLGDERSLLYLTGVPLTYYRVHGNSFSAKAYGKIKASHFKDLRLVEKVMSLLKSNRAASRVAGELPEGCKCNNYELFAAYLRLEALYLPTRLARELSQSLVLRPSEILRFLRCDLVNSALSQERSATSLVMHEAWSLMYMTLSYVLAFIDRVAPRSSEVPLRLRGRLRR</sequence>
<dbReference type="KEGG" id="asc:ASAC_0662"/>
<dbReference type="SUPFAM" id="SSF53448">
    <property type="entry name" value="Nucleotide-diphospho-sugar transferases"/>
    <property type="match status" value="1"/>
</dbReference>
<dbReference type="STRING" id="666510.ASAC_0662"/>
<dbReference type="HOGENOM" id="CLU_055387_2_0_2"/>
<dbReference type="PANTHER" id="PTHR22916">
    <property type="entry name" value="GLYCOSYLTRANSFERASE"/>
    <property type="match status" value="1"/>
</dbReference>
<dbReference type="InParanoid" id="D9Q180"/>
<keyword evidence="2" id="KW-0808">Transferase</keyword>
<dbReference type="InterPro" id="IPR029044">
    <property type="entry name" value="Nucleotide-diphossugar_trans"/>
</dbReference>
<dbReference type="PANTHER" id="PTHR22916:SF3">
    <property type="entry name" value="UDP-GLCNAC:BETAGAL BETA-1,3-N-ACETYLGLUCOSAMINYLTRANSFERASE-LIKE PROTEIN 1"/>
    <property type="match status" value="1"/>
</dbReference>
<dbReference type="eggNOG" id="arCOG01397">
    <property type="taxonomic scope" value="Archaea"/>
</dbReference>
<dbReference type="Proteomes" id="UP000000346">
    <property type="component" value="Chromosome"/>
</dbReference>
<dbReference type="Pfam" id="PF00535">
    <property type="entry name" value="Glycos_transf_2"/>
    <property type="match status" value="1"/>
</dbReference>
<reference evidence="2 3" key="1">
    <citation type="journal article" date="2010" name="Appl. Environ. Microbiol.">
        <title>The genome sequence of the crenarchaeon Acidilobus saccharovorans supports a new order, Acidilobales, and suggests an important ecological role in terrestrial acidic hot springs.</title>
        <authorList>
            <person name="Mardanov A.V."/>
            <person name="Svetlitchnyi V.A."/>
            <person name="Beletsky A.V."/>
            <person name="Prokofeva M.I."/>
            <person name="Bonch-Osmolovskaya E.A."/>
            <person name="Ravin N.V."/>
            <person name="Skryabin K.G."/>
        </authorList>
    </citation>
    <scope>NUCLEOTIDE SEQUENCE [LARGE SCALE GENOMIC DNA]</scope>
    <source>
        <strain evidence="3">DSM 16705 / JCM 18335 / VKM B-2471 / 345-15</strain>
    </source>
</reference>
<evidence type="ECO:0000259" key="1">
    <source>
        <dbReference type="Pfam" id="PF00535"/>
    </source>
</evidence>
<organism evidence="2 3">
    <name type="scientific">Acidilobus saccharovorans (strain DSM 16705 / JCM 18335 / VKM B-2471 / 345-15)</name>
    <dbReference type="NCBI Taxonomy" id="666510"/>
    <lineage>
        <taxon>Archaea</taxon>
        <taxon>Thermoproteota</taxon>
        <taxon>Thermoprotei</taxon>
        <taxon>Acidilobales</taxon>
        <taxon>Acidilobaceae</taxon>
        <taxon>Acidilobus</taxon>
    </lineage>
</organism>
<dbReference type="OrthoDB" id="42128at2157"/>
<protein>
    <submittedName>
        <fullName evidence="2">Glycosyl transferase</fullName>
    </submittedName>
</protein>
<dbReference type="CDD" id="cd00761">
    <property type="entry name" value="Glyco_tranf_GTA_type"/>
    <property type="match status" value="1"/>
</dbReference>
<dbReference type="AlphaFoldDB" id="D9Q180"/>
<dbReference type="GO" id="GO:0016758">
    <property type="term" value="F:hexosyltransferase activity"/>
    <property type="evidence" value="ECO:0007669"/>
    <property type="project" value="UniProtKB-ARBA"/>
</dbReference>
<gene>
    <name evidence="2" type="ordered locus">ASAC_0662</name>
</gene>
<name>D9Q180_ACIS3</name>
<accession>D9Q180</accession>
<dbReference type="EMBL" id="CP001742">
    <property type="protein sequence ID" value="ADL19068.1"/>
    <property type="molecule type" value="Genomic_DNA"/>
</dbReference>
<keyword evidence="3" id="KW-1185">Reference proteome</keyword>